<protein>
    <submittedName>
        <fullName evidence="3">Ankyrin repeat domain-containing protein 52</fullName>
    </submittedName>
</protein>
<dbReference type="InterPro" id="IPR007111">
    <property type="entry name" value="NACHT_NTPase"/>
</dbReference>
<proteinExistence type="predicted"/>
<dbReference type="Pfam" id="PF14479">
    <property type="entry name" value="HeLo"/>
    <property type="match status" value="1"/>
</dbReference>
<evidence type="ECO:0000313" key="4">
    <source>
        <dbReference type="Proteomes" id="UP000654918"/>
    </source>
</evidence>
<dbReference type="PANTHER" id="PTHR10039:SF14">
    <property type="entry name" value="NACHT DOMAIN-CONTAINING PROTEIN"/>
    <property type="match status" value="1"/>
</dbReference>
<dbReference type="InterPro" id="IPR056884">
    <property type="entry name" value="NPHP3-like_N"/>
</dbReference>
<dbReference type="PROSITE" id="PS50837">
    <property type="entry name" value="NACHT"/>
    <property type="match status" value="1"/>
</dbReference>
<evidence type="ECO:0000259" key="2">
    <source>
        <dbReference type="PROSITE" id="PS50837"/>
    </source>
</evidence>
<dbReference type="Pfam" id="PF24883">
    <property type="entry name" value="NPHP3_N"/>
    <property type="match status" value="1"/>
</dbReference>
<comment type="caution">
    <text evidence="3">The sequence shown here is derived from an EMBL/GenBank/DDBJ whole genome shotgun (WGS) entry which is preliminary data.</text>
</comment>
<dbReference type="InterPro" id="IPR038305">
    <property type="entry name" value="HeLo_sf"/>
</dbReference>
<accession>A0A8H6MR32</accession>
<keyword evidence="4" id="KW-1185">Reference proteome</keyword>
<evidence type="ECO:0000256" key="1">
    <source>
        <dbReference type="ARBA" id="ARBA00022737"/>
    </source>
</evidence>
<keyword evidence="1" id="KW-0677">Repeat</keyword>
<name>A0A8H6MR32_9PEZI</name>
<gene>
    <name evidence="3" type="ORF">CPLU01_15955</name>
</gene>
<dbReference type="InterPro" id="IPR027417">
    <property type="entry name" value="P-loop_NTPase"/>
</dbReference>
<sequence length="822" mass="93483">MEPVGLAVGVAGLAGLFSTCLEAVQRVDSYKNYGRDSRFLAVQFDADKHRLEQWGQAVGIEKTKLSDTHHPALDNQKTFSLVQRLLVSIQDFCSSADDAIEPQPLLADGEFPTNKLLSTQLARSRHGAPTDSKLRKVTWALGGKTKRTEQIQPFALLVQYLYNLVPPDDAKGIRLGYDGCDYGPAHLQASDDTPKMHAVSNGRTSQDIFPDEGPWVAEIRAFLLKAEVEMRERGLRAWLGCPSPNDLYDDAVQKRLGETCEWILTRDIIRNWLSPNVSASAFQMLWINGPAGFGKTVLCAKLAEVLSSSLQTPVAHFFLSSKFEGRDDPFMAIRSWIAQVISQSQAALGVVHRTRLAQHEQVATRATIVKLFREILQAVPSCTFILDGLDECTCVEETRNGGVSVVRFLDELRQAVTNATAQILIVSRNEPEIRQRLMQYPGFNEYTISPEDVRADTLAYSKSIVDNKLCNKDEPTRLSISQRMADRCNGQFQWLRMQENFLRKGRNKKQLEKDIDETPPGLDHLYDRSWERIESLREAERARAFSLLRWAAFSLRPLTVYEITEAVLINDDCDDLPIDDMPDAIDDDYIESEILGFCGSLIEVRGTTMESSPGLKMIHLAHFSVKQYLLCKIPSQQAGLLVNESLRRSNEATENVILAKLCLRYISFQQVWNDLHAEGKRRIGTSFRDYAAGSWYQHATVKEAKDTALVETINALFERSSQTWDAWRRWYDNNDEESQEKATETSISPSPMFYARSEPHAIKGIWKQREWCWKQEQILPWRTREGERQFMPHHVTATSKPSIYFLKKEQTSRWLVTTDGHH</sequence>
<dbReference type="InterPro" id="IPR029498">
    <property type="entry name" value="HeLo_dom"/>
</dbReference>
<organism evidence="3 4">
    <name type="scientific">Colletotrichum plurivorum</name>
    <dbReference type="NCBI Taxonomy" id="2175906"/>
    <lineage>
        <taxon>Eukaryota</taxon>
        <taxon>Fungi</taxon>
        <taxon>Dikarya</taxon>
        <taxon>Ascomycota</taxon>
        <taxon>Pezizomycotina</taxon>
        <taxon>Sordariomycetes</taxon>
        <taxon>Hypocreomycetidae</taxon>
        <taxon>Glomerellales</taxon>
        <taxon>Glomerellaceae</taxon>
        <taxon>Colletotrichum</taxon>
        <taxon>Colletotrichum orchidearum species complex</taxon>
    </lineage>
</organism>
<feature type="domain" description="NACHT" evidence="2">
    <location>
        <begin position="283"/>
        <end position="391"/>
    </location>
</feature>
<dbReference type="EMBL" id="WIGO01000721">
    <property type="protein sequence ID" value="KAF6805834.1"/>
    <property type="molecule type" value="Genomic_DNA"/>
</dbReference>
<dbReference type="SUPFAM" id="SSF52540">
    <property type="entry name" value="P-loop containing nucleoside triphosphate hydrolases"/>
    <property type="match status" value="1"/>
</dbReference>
<dbReference type="AlphaFoldDB" id="A0A8H6MR32"/>
<dbReference type="Proteomes" id="UP000654918">
    <property type="component" value="Unassembled WGS sequence"/>
</dbReference>
<dbReference type="Gene3D" id="1.20.120.1020">
    <property type="entry name" value="Prion-inhibition and propagation, HeLo domain"/>
    <property type="match status" value="1"/>
</dbReference>
<reference evidence="3" key="1">
    <citation type="journal article" date="2020" name="Phytopathology">
        <title>Genome Sequence Resources of Colletotrichum truncatum, C. plurivorum, C. musicola, and C. sojae: Four Species Pathogenic to Soybean (Glycine max).</title>
        <authorList>
            <person name="Rogerio F."/>
            <person name="Boufleur T.R."/>
            <person name="Ciampi-Guillardi M."/>
            <person name="Sukno S.A."/>
            <person name="Thon M.R."/>
            <person name="Massola Junior N.S."/>
            <person name="Baroncelli R."/>
        </authorList>
    </citation>
    <scope>NUCLEOTIDE SEQUENCE</scope>
    <source>
        <strain evidence="3">LFN00145</strain>
    </source>
</reference>
<dbReference type="Gene3D" id="3.40.50.300">
    <property type="entry name" value="P-loop containing nucleotide triphosphate hydrolases"/>
    <property type="match status" value="1"/>
</dbReference>
<dbReference type="PANTHER" id="PTHR10039">
    <property type="entry name" value="AMELOGENIN"/>
    <property type="match status" value="1"/>
</dbReference>
<evidence type="ECO:0000313" key="3">
    <source>
        <dbReference type="EMBL" id="KAF6805834.1"/>
    </source>
</evidence>